<keyword evidence="8" id="KW-0807">Transducer</keyword>
<proteinExistence type="inferred from homology"/>
<dbReference type="Proteomes" id="UP001233999">
    <property type="component" value="Unassembled WGS sequence"/>
</dbReference>
<name>A0AAD7ZK92_DIPPU</name>
<keyword evidence="7" id="KW-0675">Receptor</keyword>
<evidence type="ECO:0000256" key="9">
    <source>
        <dbReference type="SAM" id="Phobius"/>
    </source>
</evidence>
<keyword evidence="3 9" id="KW-0812">Transmembrane</keyword>
<keyword evidence="12" id="KW-1185">Reference proteome</keyword>
<evidence type="ECO:0000313" key="12">
    <source>
        <dbReference type="Proteomes" id="UP001233999"/>
    </source>
</evidence>
<feature type="transmembrane region" description="Helical" evidence="9">
    <location>
        <begin position="466"/>
        <end position="489"/>
    </location>
</feature>
<dbReference type="EMBL" id="JASPKZ010007815">
    <property type="protein sequence ID" value="KAJ9582294.1"/>
    <property type="molecule type" value="Genomic_DNA"/>
</dbReference>
<evidence type="ECO:0000256" key="7">
    <source>
        <dbReference type="ARBA" id="ARBA00023170"/>
    </source>
</evidence>
<evidence type="ECO:0000256" key="3">
    <source>
        <dbReference type="ARBA" id="ARBA00022692"/>
    </source>
</evidence>
<keyword evidence="6 9" id="KW-0472">Membrane</keyword>
<sequence>MMILITFIEANSFTTTDYHTTKTTQPVVLENYKISTQQPQTNKITISSLQINGKNLNNNLTSRNITNKSCNADQDFSISEISKLEDLIESQLMNISVVNITVTQIFDDFENQTLNFMDSPDTDIGNSIIALGKDYIANTSYLLVSIERYNSLVHALNCRNKSEGIKFDDIPIKQIEDEITYNKHIIRQFEYIYNLIIKRTNIYFANEAANEFLDEYNSKRNLTYIEKAIKGNENIILLLEDFVPYLKEYEIFMGNEQLHESFNNPFTQHVTDRVYWEELVLNITKEIERNKVFLSEESYRILIQEKIQPAIQGIIFIIGLVGNVILMIIFARHEEIRCPPNMMILNLAIGDVLNLIINIPTFYTYFVSSSWDYGDGLCKGFRFFRQVGIVVSIYSVVMISIQRFIALKHLFSTSTNAFIMSSKMKSALVILSVWVLAMLLATPHTIHAGVYNGNCYGASIELHSYYSTFITLFDFILFCTIPVIIIITLSLSSSYAIKTSVKNMPGESMGMDHHIKSRIVSSNILIGLSFVSAVSYIPLYLFMFIYAWSDIQVESSTYIAIYLVLHTLTFANCCFNPISLYIFSKKFRRYFNRYLICSKLKDVSDTSKQTSTGTNSSNLETKL</sequence>
<accession>A0AAD7ZK92</accession>
<dbReference type="InterPro" id="IPR017452">
    <property type="entry name" value="GPCR_Rhodpsn_7TM"/>
</dbReference>
<feature type="domain" description="G-protein coupled receptors family 1 profile" evidence="10">
    <location>
        <begin position="322"/>
        <end position="580"/>
    </location>
</feature>
<dbReference type="GO" id="GO:0005886">
    <property type="term" value="C:plasma membrane"/>
    <property type="evidence" value="ECO:0007669"/>
    <property type="project" value="TreeGrafter"/>
</dbReference>
<dbReference type="SUPFAM" id="SSF81321">
    <property type="entry name" value="Family A G protein-coupled receptor-like"/>
    <property type="match status" value="1"/>
</dbReference>
<dbReference type="GO" id="GO:0004930">
    <property type="term" value="F:G protein-coupled receptor activity"/>
    <property type="evidence" value="ECO:0007669"/>
    <property type="project" value="UniProtKB-KW"/>
</dbReference>
<dbReference type="InterPro" id="IPR000276">
    <property type="entry name" value="GPCR_Rhodpsn"/>
</dbReference>
<dbReference type="PANTHER" id="PTHR45695:SF9">
    <property type="entry name" value="LEUCOKININ RECEPTOR"/>
    <property type="match status" value="1"/>
</dbReference>
<feature type="transmembrane region" description="Helical" evidence="9">
    <location>
        <begin position="310"/>
        <end position="331"/>
    </location>
</feature>
<keyword evidence="4 9" id="KW-1133">Transmembrane helix</keyword>
<dbReference type="CDD" id="cd00637">
    <property type="entry name" value="7tm_classA_rhodopsin-like"/>
    <property type="match status" value="1"/>
</dbReference>
<evidence type="ECO:0000259" key="10">
    <source>
        <dbReference type="PROSITE" id="PS50262"/>
    </source>
</evidence>
<evidence type="ECO:0000256" key="5">
    <source>
        <dbReference type="ARBA" id="ARBA00023040"/>
    </source>
</evidence>
<reference evidence="11" key="1">
    <citation type="journal article" date="2023" name="IScience">
        <title>Live-bearing cockroach genome reveals convergent evolutionary mechanisms linked to viviparity in insects and beyond.</title>
        <authorList>
            <person name="Fouks B."/>
            <person name="Harrison M.C."/>
            <person name="Mikhailova A.A."/>
            <person name="Marchal E."/>
            <person name="English S."/>
            <person name="Carruthers M."/>
            <person name="Jennings E.C."/>
            <person name="Chiamaka E.L."/>
            <person name="Frigard R.A."/>
            <person name="Pippel M."/>
            <person name="Attardo G.M."/>
            <person name="Benoit J.B."/>
            <person name="Bornberg-Bauer E."/>
            <person name="Tobe S.S."/>
        </authorList>
    </citation>
    <scope>NUCLEOTIDE SEQUENCE</scope>
    <source>
        <strain evidence="11">Stay&amp;Tobe</strain>
    </source>
</reference>
<comment type="caution">
    <text evidence="11">The sequence shown here is derived from an EMBL/GenBank/DDBJ whole genome shotgun (WGS) entry which is preliminary data.</text>
</comment>
<reference evidence="11" key="2">
    <citation type="submission" date="2023-05" db="EMBL/GenBank/DDBJ databases">
        <authorList>
            <person name="Fouks B."/>
        </authorList>
    </citation>
    <scope>NUCLEOTIDE SEQUENCE</scope>
    <source>
        <strain evidence="11">Stay&amp;Tobe</strain>
        <tissue evidence="11">Testes</tissue>
    </source>
</reference>
<protein>
    <recommendedName>
        <fullName evidence="10">G-protein coupled receptors family 1 profile domain-containing protein</fullName>
    </recommendedName>
</protein>
<organism evidence="11 12">
    <name type="scientific">Diploptera punctata</name>
    <name type="common">Pacific beetle cockroach</name>
    <dbReference type="NCBI Taxonomy" id="6984"/>
    <lineage>
        <taxon>Eukaryota</taxon>
        <taxon>Metazoa</taxon>
        <taxon>Ecdysozoa</taxon>
        <taxon>Arthropoda</taxon>
        <taxon>Hexapoda</taxon>
        <taxon>Insecta</taxon>
        <taxon>Pterygota</taxon>
        <taxon>Neoptera</taxon>
        <taxon>Polyneoptera</taxon>
        <taxon>Dictyoptera</taxon>
        <taxon>Blattodea</taxon>
        <taxon>Blaberoidea</taxon>
        <taxon>Blaberidae</taxon>
        <taxon>Diplopterinae</taxon>
        <taxon>Diploptera</taxon>
    </lineage>
</organism>
<gene>
    <name evidence="11" type="ORF">L9F63_003423</name>
</gene>
<feature type="transmembrane region" description="Helical" evidence="9">
    <location>
        <begin position="427"/>
        <end position="446"/>
    </location>
</feature>
<dbReference type="Gene3D" id="1.20.1070.10">
    <property type="entry name" value="Rhodopsin 7-helix transmembrane proteins"/>
    <property type="match status" value="1"/>
</dbReference>
<feature type="transmembrane region" description="Helical" evidence="9">
    <location>
        <begin position="343"/>
        <end position="363"/>
    </location>
</feature>
<feature type="transmembrane region" description="Helical" evidence="9">
    <location>
        <begin position="524"/>
        <end position="547"/>
    </location>
</feature>
<dbReference type="AlphaFoldDB" id="A0AAD7ZK92"/>
<feature type="transmembrane region" description="Helical" evidence="9">
    <location>
        <begin position="559"/>
        <end position="583"/>
    </location>
</feature>
<evidence type="ECO:0000256" key="4">
    <source>
        <dbReference type="ARBA" id="ARBA00022989"/>
    </source>
</evidence>
<keyword evidence="5" id="KW-0297">G-protein coupled receptor</keyword>
<dbReference type="PANTHER" id="PTHR45695">
    <property type="entry name" value="LEUCOKININ RECEPTOR-RELATED"/>
    <property type="match status" value="1"/>
</dbReference>
<evidence type="ECO:0000256" key="8">
    <source>
        <dbReference type="ARBA" id="ARBA00023224"/>
    </source>
</evidence>
<evidence type="ECO:0000313" key="11">
    <source>
        <dbReference type="EMBL" id="KAJ9582294.1"/>
    </source>
</evidence>
<evidence type="ECO:0000256" key="2">
    <source>
        <dbReference type="ARBA" id="ARBA00010663"/>
    </source>
</evidence>
<feature type="transmembrane region" description="Helical" evidence="9">
    <location>
        <begin position="383"/>
        <end position="406"/>
    </location>
</feature>
<evidence type="ECO:0000256" key="1">
    <source>
        <dbReference type="ARBA" id="ARBA00004141"/>
    </source>
</evidence>
<comment type="similarity">
    <text evidence="2">Belongs to the G-protein coupled receptor 1 family.</text>
</comment>
<evidence type="ECO:0000256" key="6">
    <source>
        <dbReference type="ARBA" id="ARBA00023136"/>
    </source>
</evidence>
<comment type="subcellular location">
    <subcellularLocation>
        <location evidence="1">Membrane</location>
        <topology evidence="1">Multi-pass membrane protein</topology>
    </subcellularLocation>
</comment>
<dbReference type="Pfam" id="PF00001">
    <property type="entry name" value="7tm_1"/>
    <property type="match status" value="1"/>
</dbReference>
<dbReference type="PRINTS" id="PR00237">
    <property type="entry name" value="GPCRRHODOPSN"/>
</dbReference>
<dbReference type="PROSITE" id="PS50262">
    <property type="entry name" value="G_PROTEIN_RECEP_F1_2"/>
    <property type="match status" value="1"/>
</dbReference>